<gene>
    <name evidence="1" type="ORF">FA13DRAFT_1736439</name>
</gene>
<organism evidence="1 2">
    <name type="scientific">Coprinellus micaceus</name>
    <name type="common">Glistening ink-cap mushroom</name>
    <name type="synonym">Coprinus micaceus</name>
    <dbReference type="NCBI Taxonomy" id="71717"/>
    <lineage>
        <taxon>Eukaryota</taxon>
        <taxon>Fungi</taxon>
        <taxon>Dikarya</taxon>
        <taxon>Basidiomycota</taxon>
        <taxon>Agaricomycotina</taxon>
        <taxon>Agaricomycetes</taxon>
        <taxon>Agaricomycetidae</taxon>
        <taxon>Agaricales</taxon>
        <taxon>Agaricineae</taxon>
        <taxon>Psathyrellaceae</taxon>
        <taxon>Coprinellus</taxon>
    </lineage>
</organism>
<reference evidence="1 2" key="1">
    <citation type="journal article" date="2019" name="Nat. Ecol. Evol.">
        <title>Megaphylogeny resolves global patterns of mushroom evolution.</title>
        <authorList>
            <person name="Varga T."/>
            <person name="Krizsan K."/>
            <person name="Foldi C."/>
            <person name="Dima B."/>
            <person name="Sanchez-Garcia M."/>
            <person name="Sanchez-Ramirez S."/>
            <person name="Szollosi G.J."/>
            <person name="Szarkandi J.G."/>
            <person name="Papp V."/>
            <person name="Albert L."/>
            <person name="Andreopoulos W."/>
            <person name="Angelini C."/>
            <person name="Antonin V."/>
            <person name="Barry K.W."/>
            <person name="Bougher N.L."/>
            <person name="Buchanan P."/>
            <person name="Buyck B."/>
            <person name="Bense V."/>
            <person name="Catcheside P."/>
            <person name="Chovatia M."/>
            <person name="Cooper J."/>
            <person name="Damon W."/>
            <person name="Desjardin D."/>
            <person name="Finy P."/>
            <person name="Geml J."/>
            <person name="Haridas S."/>
            <person name="Hughes K."/>
            <person name="Justo A."/>
            <person name="Karasinski D."/>
            <person name="Kautmanova I."/>
            <person name="Kiss B."/>
            <person name="Kocsube S."/>
            <person name="Kotiranta H."/>
            <person name="LaButti K.M."/>
            <person name="Lechner B.E."/>
            <person name="Liimatainen K."/>
            <person name="Lipzen A."/>
            <person name="Lukacs Z."/>
            <person name="Mihaltcheva S."/>
            <person name="Morgado L.N."/>
            <person name="Niskanen T."/>
            <person name="Noordeloos M.E."/>
            <person name="Ohm R.A."/>
            <person name="Ortiz-Santana B."/>
            <person name="Ovrebo C."/>
            <person name="Racz N."/>
            <person name="Riley R."/>
            <person name="Savchenko A."/>
            <person name="Shiryaev A."/>
            <person name="Soop K."/>
            <person name="Spirin V."/>
            <person name="Szebenyi C."/>
            <person name="Tomsovsky M."/>
            <person name="Tulloss R.E."/>
            <person name="Uehling J."/>
            <person name="Grigoriev I.V."/>
            <person name="Vagvolgyi C."/>
            <person name="Papp T."/>
            <person name="Martin F.M."/>
            <person name="Miettinen O."/>
            <person name="Hibbett D.S."/>
            <person name="Nagy L.G."/>
        </authorList>
    </citation>
    <scope>NUCLEOTIDE SEQUENCE [LARGE SCALE GENOMIC DNA]</scope>
    <source>
        <strain evidence="1 2">FP101781</strain>
    </source>
</reference>
<sequence length="89" mass="9734">MPPSTFTAFMGCLTPKPHWRAAFVYSPRAGRCSLASLSSPEVYVVENAICLSGNLAFPSHDRPGYVFVSADPQPSDLVYIDRSVHVSFL</sequence>
<keyword evidence="2" id="KW-1185">Reference proteome</keyword>
<comment type="caution">
    <text evidence="1">The sequence shown here is derived from an EMBL/GenBank/DDBJ whole genome shotgun (WGS) entry which is preliminary data.</text>
</comment>
<dbReference type="EMBL" id="QPFP01000039">
    <property type="protein sequence ID" value="TEB27590.1"/>
    <property type="molecule type" value="Genomic_DNA"/>
</dbReference>
<proteinExistence type="predicted"/>
<dbReference type="Proteomes" id="UP000298030">
    <property type="component" value="Unassembled WGS sequence"/>
</dbReference>
<dbReference type="AlphaFoldDB" id="A0A4Y7T0C6"/>
<evidence type="ECO:0000313" key="1">
    <source>
        <dbReference type="EMBL" id="TEB27590.1"/>
    </source>
</evidence>
<accession>A0A4Y7T0C6</accession>
<evidence type="ECO:0000313" key="2">
    <source>
        <dbReference type="Proteomes" id="UP000298030"/>
    </source>
</evidence>
<protein>
    <submittedName>
        <fullName evidence="1">Uncharacterized protein</fullName>
    </submittedName>
</protein>
<name>A0A4Y7T0C6_COPMI</name>